<dbReference type="InterPro" id="IPR013761">
    <property type="entry name" value="SAM/pointed_sf"/>
</dbReference>
<dbReference type="Proteomes" id="UP000478052">
    <property type="component" value="Unassembled WGS sequence"/>
</dbReference>
<reference evidence="1 2" key="1">
    <citation type="submission" date="2019-08" db="EMBL/GenBank/DDBJ databases">
        <title>Whole genome of Aphis craccivora.</title>
        <authorList>
            <person name="Voronova N.V."/>
            <person name="Shulinski R.S."/>
            <person name="Bandarenka Y.V."/>
            <person name="Zhorov D.G."/>
            <person name="Warner D."/>
        </authorList>
    </citation>
    <scope>NUCLEOTIDE SEQUENCE [LARGE SCALE GENOMIC DNA]</scope>
    <source>
        <strain evidence="1">180601</strain>
        <tissue evidence="1">Whole Body</tissue>
    </source>
</reference>
<name>A0A6G0VWN3_APHCR</name>
<protein>
    <recommendedName>
        <fullName evidence="3">SAM domain-containing protein</fullName>
    </recommendedName>
</protein>
<dbReference type="AlphaFoldDB" id="A0A6G0VWN3"/>
<keyword evidence="2" id="KW-1185">Reference proteome</keyword>
<gene>
    <name evidence="1" type="ORF">FWK35_00031033</name>
</gene>
<proteinExistence type="predicted"/>
<dbReference type="Gene3D" id="1.10.150.50">
    <property type="entry name" value="Transcription Factor, Ets-1"/>
    <property type="match status" value="1"/>
</dbReference>
<dbReference type="OrthoDB" id="6591769at2759"/>
<organism evidence="1 2">
    <name type="scientific">Aphis craccivora</name>
    <name type="common">Cowpea aphid</name>
    <dbReference type="NCBI Taxonomy" id="307492"/>
    <lineage>
        <taxon>Eukaryota</taxon>
        <taxon>Metazoa</taxon>
        <taxon>Ecdysozoa</taxon>
        <taxon>Arthropoda</taxon>
        <taxon>Hexapoda</taxon>
        <taxon>Insecta</taxon>
        <taxon>Pterygota</taxon>
        <taxon>Neoptera</taxon>
        <taxon>Paraneoptera</taxon>
        <taxon>Hemiptera</taxon>
        <taxon>Sternorrhyncha</taxon>
        <taxon>Aphidomorpha</taxon>
        <taxon>Aphidoidea</taxon>
        <taxon>Aphididae</taxon>
        <taxon>Aphidini</taxon>
        <taxon>Aphis</taxon>
        <taxon>Aphis</taxon>
    </lineage>
</organism>
<accession>A0A6G0VWN3</accession>
<sequence>MDSWTIDILKQLEMPEHVINKFIEEEIDKITFLALTESMLKELVPKLKLRAILYSKIVELKEQCTVHINTNMAPNKDEEFVDSISPINTIDMLHDITNFEIINEQEIDGTLVVDNSSVLSSDDILIQNIPSCNNRVKFILEQSQEGKNVLKFYQSFNNFSYAVRNKLVRLIIDYEVTHSPNQKLSMNHLLQLSQSIVQIFPNESESIYLTPYLKNKEYVRPTRGKLFDRYCNLTKDIRKLNFSPSTSTGECSSNIPVTAFNQDINDSILWLKNNRESMDIVVDKWTQTFSLRYDQMLKSNKQLNYFLEYPAISGPLGYKLIEIDFNILQPGKQLKLFDLFPILIECLPKYIKNFKPQLEKEASYQRFLDIIPTENRQEVTVAILIYLPRIFPCVTICVPKTRIVKDNKRVKTFDSWRPSNREISEGFICIIKNATELQEVYLNKENKASTFGLTVQPYITLLCSDPSNEFIVAASYVVINKFVYSVETPLKAVDICFKTFFALNLSYPKESNHIWQFIQQFLYEITTNTDKNYQAVNHIINDIKKLKV</sequence>
<evidence type="ECO:0008006" key="3">
    <source>
        <dbReference type="Google" id="ProtNLM"/>
    </source>
</evidence>
<evidence type="ECO:0000313" key="1">
    <source>
        <dbReference type="EMBL" id="KAF0709433.1"/>
    </source>
</evidence>
<comment type="caution">
    <text evidence="1">The sequence shown here is derived from an EMBL/GenBank/DDBJ whole genome shotgun (WGS) entry which is preliminary data.</text>
</comment>
<dbReference type="EMBL" id="VUJU01011911">
    <property type="protein sequence ID" value="KAF0709433.1"/>
    <property type="molecule type" value="Genomic_DNA"/>
</dbReference>
<evidence type="ECO:0000313" key="2">
    <source>
        <dbReference type="Proteomes" id="UP000478052"/>
    </source>
</evidence>